<dbReference type="NCBIfam" id="TIGR01979">
    <property type="entry name" value="sufS"/>
    <property type="match status" value="1"/>
</dbReference>
<dbReference type="PANTHER" id="PTHR43586">
    <property type="entry name" value="CYSTEINE DESULFURASE"/>
    <property type="match status" value="1"/>
</dbReference>
<dbReference type="GO" id="GO:0030170">
    <property type="term" value="F:pyridoxal phosphate binding"/>
    <property type="evidence" value="ECO:0007669"/>
    <property type="project" value="InterPro"/>
</dbReference>
<gene>
    <name evidence="8" type="ORF">BWX42_05690</name>
</gene>
<evidence type="ECO:0000313" key="8">
    <source>
        <dbReference type="EMBL" id="OOL81286.1"/>
    </source>
</evidence>
<comment type="similarity">
    <text evidence="2">Belongs to the class-V pyridoxal-phosphate-dependent aminotransferase family. Csd subfamily.</text>
</comment>
<comment type="catalytic activity">
    <reaction evidence="6">
        <text>(sulfur carrier)-H + L-cysteine = (sulfur carrier)-SH + L-alanine</text>
        <dbReference type="Rhea" id="RHEA:43892"/>
        <dbReference type="Rhea" id="RHEA-COMP:14737"/>
        <dbReference type="Rhea" id="RHEA-COMP:14739"/>
        <dbReference type="ChEBI" id="CHEBI:29917"/>
        <dbReference type="ChEBI" id="CHEBI:35235"/>
        <dbReference type="ChEBI" id="CHEBI:57972"/>
        <dbReference type="ChEBI" id="CHEBI:64428"/>
        <dbReference type="EC" id="2.8.1.7"/>
    </reaction>
</comment>
<comment type="cofactor">
    <cofactor evidence="1">
        <name>pyridoxal 5'-phosphate</name>
        <dbReference type="ChEBI" id="CHEBI:597326"/>
    </cofactor>
</comment>
<name>A0A1S8KNK3_9LACT</name>
<dbReference type="Pfam" id="PF00266">
    <property type="entry name" value="Aminotran_5"/>
    <property type="match status" value="1"/>
</dbReference>
<dbReference type="CDD" id="cd06453">
    <property type="entry name" value="SufS_like"/>
    <property type="match status" value="1"/>
</dbReference>
<proteinExistence type="inferred from homology"/>
<dbReference type="GO" id="GO:0006534">
    <property type="term" value="P:cysteine metabolic process"/>
    <property type="evidence" value="ECO:0007669"/>
    <property type="project" value="InterPro"/>
</dbReference>
<reference evidence="8 9" key="1">
    <citation type="submission" date="2017-01" db="EMBL/GenBank/DDBJ databases">
        <title>Complete Genome Sequence of Dolosigranulum pigrum isolated from a Patient with interstitial lung disease.</title>
        <authorList>
            <person name="Mukhopadhyay R."/>
            <person name="Joaquin J."/>
            <person name="Hogue R."/>
            <person name="Fitzgerald S."/>
            <person name="Jospin G."/>
            <person name="Eisen J.A."/>
            <person name="Chaturvedi V."/>
        </authorList>
    </citation>
    <scope>NUCLEOTIDE SEQUENCE [LARGE SCALE GENOMIC DNA]</scope>
    <source>
        <strain evidence="8 9">15S00348</strain>
    </source>
</reference>
<keyword evidence="5" id="KW-0663">Pyridoxal phosphate</keyword>
<sequence>MTVNAEQLRADFSILQEIVNDEPLVYLDNAATTQKPQAVLDRLMTYYQTANANVHRGVHTLSDRATTQYEAARETVREFINAKSTAEVLFTRGTTTSLNWVADRLGEAVISEGDEILISYMEHHSNLIPWQEVAKKTGATLNYIELTADGCLDMADARAKITDRTKVVAITHISNVLGVVNDVETLAEWTHEHDGILVVDGAQAVPHMPIDVQAIDADFYAFSGHKMLAPTGIGVLYGKRTLLEQLEPVEFGGEMIDTVTKHESTWKDLPWKFEAGTPNIAGAIGLAAATDYLQAIGMDQIRDHEQALVQYVLPKLIAMDGITVYGPTDPTQRAGVITFNIDGVHPHDVATAMDMEGVAIRAGHHCAQPLMDYLDVHATARASFYLYNTKADADKFLEAVQLTKEFFLHGIN</sequence>
<dbReference type="GO" id="GO:0031071">
    <property type="term" value="F:cysteine desulfurase activity"/>
    <property type="evidence" value="ECO:0007669"/>
    <property type="project" value="UniProtKB-EC"/>
</dbReference>
<dbReference type="EC" id="2.8.1.7" evidence="3"/>
<dbReference type="EMBL" id="MUYF01000003">
    <property type="protein sequence ID" value="OOL81286.1"/>
    <property type="molecule type" value="Genomic_DNA"/>
</dbReference>
<feature type="domain" description="Aminotransferase class V" evidence="7">
    <location>
        <begin position="25"/>
        <end position="396"/>
    </location>
</feature>
<dbReference type="Proteomes" id="UP000190409">
    <property type="component" value="Unassembled WGS sequence"/>
</dbReference>
<accession>A0A1S8KNK3</accession>
<evidence type="ECO:0000313" key="9">
    <source>
        <dbReference type="Proteomes" id="UP000190409"/>
    </source>
</evidence>
<organism evidence="8 9">
    <name type="scientific">Dolosigranulum pigrum</name>
    <dbReference type="NCBI Taxonomy" id="29394"/>
    <lineage>
        <taxon>Bacteria</taxon>
        <taxon>Bacillati</taxon>
        <taxon>Bacillota</taxon>
        <taxon>Bacilli</taxon>
        <taxon>Lactobacillales</taxon>
        <taxon>Carnobacteriaceae</taxon>
        <taxon>Dolosigranulum</taxon>
    </lineage>
</organism>
<dbReference type="Gene3D" id="3.90.1150.10">
    <property type="entry name" value="Aspartate Aminotransferase, domain 1"/>
    <property type="match status" value="1"/>
</dbReference>
<dbReference type="InterPro" id="IPR015424">
    <property type="entry name" value="PyrdxlP-dep_Trfase"/>
</dbReference>
<comment type="caution">
    <text evidence="8">The sequence shown here is derived from an EMBL/GenBank/DDBJ whole genome shotgun (WGS) entry which is preliminary data.</text>
</comment>
<protein>
    <recommendedName>
        <fullName evidence="3">cysteine desulfurase</fullName>
        <ecNumber evidence="3">2.8.1.7</ecNumber>
    </recommendedName>
</protein>
<dbReference type="InterPro" id="IPR015422">
    <property type="entry name" value="PyrdxlP-dep_Trfase_small"/>
</dbReference>
<evidence type="ECO:0000256" key="3">
    <source>
        <dbReference type="ARBA" id="ARBA00012239"/>
    </source>
</evidence>
<keyword evidence="4" id="KW-0808">Transferase</keyword>
<dbReference type="Gene3D" id="3.40.640.10">
    <property type="entry name" value="Type I PLP-dependent aspartate aminotransferase-like (Major domain)"/>
    <property type="match status" value="1"/>
</dbReference>
<evidence type="ECO:0000256" key="5">
    <source>
        <dbReference type="ARBA" id="ARBA00022898"/>
    </source>
</evidence>
<dbReference type="PANTHER" id="PTHR43586:SF8">
    <property type="entry name" value="CYSTEINE DESULFURASE 1, CHLOROPLASTIC"/>
    <property type="match status" value="1"/>
</dbReference>
<dbReference type="AlphaFoldDB" id="A0A1S8KNK3"/>
<evidence type="ECO:0000256" key="6">
    <source>
        <dbReference type="ARBA" id="ARBA00050776"/>
    </source>
</evidence>
<evidence type="ECO:0000256" key="1">
    <source>
        <dbReference type="ARBA" id="ARBA00001933"/>
    </source>
</evidence>
<dbReference type="SUPFAM" id="SSF53383">
    <property type="entry name" value="PLP-dependent transferases"/>
    <property type="match status" value="1"/>
</dbReference>
<evidence type="ECO:0000256" key="2">
    <source>
        <dbReference type="ARBA" id="ARBA00010447"/>
    </source>
</evidence>
<dbReference type="InterPro" id="IPR010970">
    <property type="entry name" value="Cys_dSase_SufS"/>
</dbReference>
<evidence type="ECO:0000256" key="4">
    <source>
        <dbReference type="ARBA" id="ARBA00022679"/>
    </source>
</evidence>
<dbReference type="InterPro" id="IPR015421">
    <property type="entry name" value="PyrdxlP-dep_Trfase_major"/>
</dbReference>
<dbReference type="InterPro" id="IPR000192">
    <property type="entry name" value="Aminotrans_V_dom"/>
</dbReference>
<evidence type="ECO:0000259" key="7">
    <source>
        <dbReference type="Pfam" id="PF00266"/>
    </source>
</evidence>